<keyword evidence="5" id="KW-0812">Transmembrane</keyword>
<evidence type="ECO:0000256" key="5">
    <source>
        <dbReference type="SAM" id="Phobius"/>
    </source>
</evidence>
<comment type="caution">
    <text evidence="6">The sequence shown here is derived from an EMBL/GenBank/DDBJ whole genome shotgun (WGS) entry which is preliminary data.</text>
</comment>
<dbReference type="CDD" id="cd24046">
    <property type="entry name" value="ASKHA_NBD_NTPDase5-like"/>
    <property type="match status" value="1"/>
</dbReference>
<evidence type="ECO:0008006" key="8">
    <source>
        <dbReference type="Google" id="ProtNLM"/>
    </source>
</evidence>
<comment type="similarity">
    <text evidence="1">Belongs to the GDA1/CD39 NTPase family.</text>
</comment>
<evidence type="ECO:0000313" key="7">
    <source>
        <dbReference type="Proteomes" id="UP000639338"/>
    </source>
</evidence>
<keyword evidence="7" id="KW-1185">Reference proteome</keyword>
<dbReference type="AlphaFoldDB" id="A0A834Y164"/>
<dbReference type="Gene3D" id="3.30.420.150">
    <property type="entry name" value="Exopolyphosphatase. Domain 2"/>
    <property type="match status" value="1"/>
</dbReference>
<reference evidence="6 7" key="1">
    <citation type="submission" date="2020-08" db="EMBL/GenBank/DDBJ databases">
        <title>Aphidius gifuensis genome sequencing and assembly.</title>
        <authorList>
            <person name="Du Z."/>
        </authorList>
    </citation>
    <scope>NUCLEOTIDE SEQUENCE [LARGE SCALE GENOMIC DNA]</scope>
    <source>
        <strain evidence="6">YNYX2018</strain>
        <tissue evidence="6">Adults</tissue>
    </source>
</reference>
<feature type="active site" description="Proton acceptor" evidence="3">
    <location>
        <position position="198"/>
    </location>
</feature>
<evidence type="ECO:0000256" key="1">
    <source>
        <dbReference type="ARBA" id="ARBA00009283"/>
    </source>
</evidence>
<name>A0A834Y164_APHGI</name>
<proteinExistence type="inferred from homology"/>
<dbReference type="PANTHER" id="PTHR11782">
    <property type="entry name" value="ADENOSINE/GUANOSINE DIPHOSPHATASE"/>
    <property type="match status" value="1"/>
</dbReference>
<keyword evidence="2" id="KW-0378">Hydrolase</keyword>
<keyword evidence="5" id="KW-0472">Membrane</keyword>
<protein>
    <recommendedName>
        <fullName evidence="8">Ectonucleoside triphosphate diphosphohydrolase 5</fullName>
    </recommendedName>
</protein>
<keyword evidence="5" id="KW-1133">Transmembrane helix</keyword>
<evidence type="ECO:0000256" key="2">
    <source>
        <dbReference type="ARBA" id="ARBA00022801"/>
    </source>
</evidence>
<accession>A0A834Y164</accession>
<dbReference type="Proteomes" id="UP000639338">
    <property type="component" value="Unassembled WGS sequence"/>
</dbReference>
<sequence>MQYTPIKTDDDWSSELATRQKKSQNQFGQKPIIIFIFLGILFLGYLIIASDLKTSNISGSIDSIATSFNLQKPFYAVVIDAGSTGSRVLAFTFHKSLINGELILDKELFNEIKPGLSNFADNPNDAIIGLNELINKAKNVIPKSEQSKTPLTMKATAGLRLLRIDKANNLLDECKKFFNTTGFLVNNSSVSIMDGVDEGIFAWFTVNFLFNHLTPDNTKNTVAVLDLGGGSTQVTYTPDNNDIDKFQKNHLHTIYALNNNMTIYTHSHLGMGLMASRKSILIDYNFVNVNDNDDGIIEVRSECINPIIKTQWSYAGKKYLVMGPINATHKLIKAHTYAGIDENVPVVKFDECVKVVKQHIDTIKERPIGLKKHDIYLVSYYFDRAAEAGLIHHSDGGIISLGDFHRATIDACNYPNVEQPFACLDMTFIYILLNDCFGLDSSTKLNLYKKYKGHELSWALGAAFNLLQNDF</sequence>
<dbReference type="InterPro" id="IPR000407">
    <property type="entry name" value="GDA1_CD39_NTPase"/>
</dbReference>
<evidence type="ECO:0000313" key="6">
    <source>
        <dbReference type="EMBL" id="KAF7996776.1"/>
    </source>
</evidence>
<dbReference type="EMBL" id="JACMRX010000001">
    <property type="protein sequence ID" value="KAF7996776.1"/>
    <property type="molecule type" value="Genomic_DNA"/>
</dbReference>
<dbReference type="Gene3D" id="3.30.420.40">
    <property type="match status" value="1"/>
</dbReference>
<dbReference type="GO" id="GO:0005524">
    <property type="term" value="F:ATP binding"/>
    <property type="evidence" value="ECO:0007669"/>
    <property type="project" value="UniProtKB-KW"/>
</dbReference>
<dbReference type="Pfam" id="PF01150">
    <property type="entry name" value="GDA1_CD39"/>
    <property type="match status" value="1"/>
</dbReference>
<gene>
    <name evidence="6" type="ORF">HCN44_002422</name>
</gene>
<keyword evidence="4" id="KW-0067">ATP-binding</keyword>
<evidence type="ECO:0000256" key="3">
    <source>
        <dbReference type="PIRSR" id="PIRSR600407-1"/>
    </source>
</evidence>
<feature type="transmembrane region" description="Helical" evidence="5">
    <location>
        <begin position="31"/>
        <end position="48"/>
    </location>
</feature>
<dbReference type="GO" id="GO:0016787">
    <property type="term" value="F:hydrolase activity"/>
    <property type="evidence" value="ECO:0007669"/>
    <property type="project" value="UniProtKB-KW"/>
</dbReference>
<dbReference type="OrthoDB" id="6372431at2759"/>
<feature type="binding site" evidence="4">
    <location>
        <begin position="229"/>
        <end position="233"/>
    </location>
    <ligand>
        <name>ATP</name>
        <dbReference type="ChEBI" id="CHEBI:30616"/>
    </ligand>
</feature>
<keyword evidence="4" id="KW-0547">Nucleotide-binding</keyword>
<evidence type="ECO:0000256" key="4">
    <source>
        <dbReference type="PIRSR" id="PIRSR600407-2"/>
    </source>
</evidence>
<organism evidence="6 7">
    <name type="scientific">Aphidius gifuensis</name>
    <name type="common">Parasitoid wasp</name>
    <dbReference type="NCBI Taxonomy" id="684658"/>
    <lineage>
        <taxon>Eukaryota</taxon>
        <taxon>Metazoa</taxon>
        <taxon>Ecdysozoa</taxon>
        <taxon>Arthropoda</taxon>
        <taxon>Hexapoda</taxon>
        <taxon>Insecta</taxon>
        <taxon>Pterygota</taxon>
        <taxon>Neoptera</taxon>
        <taxon>Endopterygota</taxon>
        <taxon>Hymenoptera</taxon>
        <taxon>Apocrita</taxon>
        <taxon>Ichneumonoidea</taxon>
        <taxon>Braconidae</taxon>
        <taxon>Aphidiinae</taxon>
        <taxon>Aphidius</taxon>
    </lineage>
</organism>
<dbReference type="PANTHER" id="PTHR11782:SF127">
    <property type="entry name" value="NTPASE, ISOFORM F"/>
    <property type="match status" value="1"/>
</dbReference>